<dbReference type="KEGG" id="cit:102615440"/>
<dbReference type="GO" id="GO:0034196">
    <property type="term" value="P:acylglycerol transport"/>
    <property type="evidence" value="ECO:0007669"/>
    <property type="project" value="InterPro"/>
</dbReference>
<dbReference type="eggNOG" id="ENOG502QTCJ">
    <property type="taxonomic scope" value="Eukaryota"/>
</dbReference>
<accession>A0A067HC35</accession>
<sequence length="477" mass="52633">MANLQTAMDSAFWDQPISSPRTLEGSANSIPGEPFPLDAARASRALRIQQLSFLGLGFPLGIIPSYAPASPSPSQKELELGSFALESLLLRPSTSNWWLGLVGQFRPKKLISDIKREFSAAEDLELSVFTSAAKHVLDKSLYSVGLCSQLSIGPSTSLLWSTERHGHKKGKRSKFMLYHKLLSHDITLEAAWPQLFIDHKAQYWDVPESVSLNVASLASDSGLRYRFGIQKNGGQPESANAIDGEPPAALMPGLCAKAAFSYEQRKDMWRNKETKEDLIIKTDKGSFWRPAYDVCLREPHAAISTIIGGTCVAWFGGKESSMAGESQDGRIAVNTKKRSPLSADLFGSICCTVQHGKFRRIFADLTRVDARLDISSVSGLAKSILNTFSRNSASSADNLVFSPRLNFILQQQVLGPIVFRVDSKYLLDAASGKDGSHMEDVIYSLSYSLRLLRSGKVVAWYSPKRKEGMIELRLFEF</sequence>
<dbReference type="GO" id="GO:0009941">
    <property type="term" value="C:chloroplast envelope"/>
    <property type="evidence" value="ECO:0000318"/>
    <property type="project" value="GO_Central"/>
</dbReference>
<dbReference type="PANTHER" id="PTHR34954:SF3">
    <property type="entry name" value="EXPRESSED PROTEIN"/>
    <property type="match status" value="1"/>
</dbReference>
<dbReference type="InterPro" id="IPR044160">
    <property type="entry name" value="TGD4-like"/>
</dbReference>
<evidence type="ECO:0008006" key="3">
    <source>
        <dbReference type="Google" id="ProtNLM"/>
    </source>
</evidence>
<name>A0A067HC35_CITSI</name>
<dbReference type="PaxDb" id="2711-XP_006464380.1"/>
<keyword evidence="2" id="KW-1185">Reference proteome</keyword>
<dbReference type="GO" id="GO:1990052">
    <property type="term" value="P:ER to chloroplast lipid transport"/>
    <property type="evidence" value="ECO:0000318"/>
    <property type="project" value="GO_Central"/>
</dbReference>
<dbReference type="GO" id="GO:0070300">
    <property type="term" value="F:phosphatidic acid binding"/>
    <property type="evidence" value="ECO:0007669"/>
    <property type="project" value="InterPro"/>
</dbReference>
<gene>
    <name evidence="1" type="ORF">CISIN_1g011774mg</name>
</gene>
<organism evidence="1 2">
    <name type="scientific">Citrus sinensis</name>
    <name type="common">Sweet orange</name>
    <name type="synonym">Citrus aurantium var. sinensis</name>
    <dbReference type="NCBI Taxonomy" id="2711"/>
    <lineage>
        <taxon>Eukaryota</taxon>
        <taxon>Viridiplantae</taxon>
        <taxon>Streptophyta</taxon>
        <taxon>Embryophyta</taxon>
        <taxon>Tracheophyta</taxon>
        <taxon>Spermatophyta</taxon>
        <taxon>Magnoliopsida</taxon>
        <taxon>eudicotyledons</taxon>
        <taxon>Gunneridae</taxon>
        <taxon>Pentapetalae</taxon>
        <taxon>rosids</taxon>
        <taxon>malvids</taxon>
        <taxon>Sapindales</taxon>
        <taxon>Rutaceae</taxon>
        <taxon>Aurantioideae</taxon>
        <taxon>Citrus</taxon>
    </lineage>
</organism>
<dbReference type="STRING" id="2711.A0A067HC35"/>
<dbReference type="OrthoDB" id="512148at2759"/>
<dbReference type="AlphaFoldDB" id="A0A067HC35"/>
<dbReference type="EMBL" id="KK784873">
    <property type="protein sequence ID" value="KDO85417.1"/>
    <property type="molecule type" value="Genomic_DNA"/>
</dbReference>
<dbReference type="PANTHER" id="PTHR34954">
    <property type="entry name" value="EXPRESSED PROTEIN"/>
    <property type="match status" value="1"/>
</dbReference>
<dbReference type="Proteomes" id="UP000027120">
    <property type="component" value="Unassembled WGS sequence"/>
</dbReference>
<evidence type="ECO:0000313" key="2">
    <source>
        <dbReference type="Proteomes" id="UP000027120"/>
    </source>
</evidence>
<evidence type="ECO:0000313" key="1">
    <source>
        <dbReference type="EMBL" id="KDO85417.1"/>
    </source>
</evidence>
<proteinExistence type="predicted"/>
<dbReference type="Pfam" id="PF12600">
    <property type="entry name" value="DUF3769"/>
    <property type="match status" value="1"/>
</dbReference>
<reference evidence="1 2" key="1">
    <citation type="submission" date="2014-04" db="EMBL/GenBank/DDBJ databases">
        <authorList>
            <consortium name="International Citrus Genome Consortium"/>
            <person name="Gmitter F."/>
            <person name="Chen C."/>
            <person name="Farmerie W."/>
            <person name="Harkins T."/>
            <person name="Desany B."/>
            <person name="Mohiuddin M."/>
            <person name="Kodira C."/>
            <person name="Borodovsky M."/>
            <person name="Lomsadze A."/>
            <person name="Burns P."/>
            <person name="Jenkins J."/>
            <person name="Prochnik S."/>
            <person name="Shu S."/>
            <person name="Chapman J."/>
            <person name="Pitluck S."/>
            <person name="Schmutz J."/>
            <person name="Rokhsar D."/>
        </authorList>
    </citation>
    <scope>NUCLEOTIDE SEQUENCE</scope>
</reference>
<dbReference type="InterPro" id="IPR022244">
    <property type="entry name" value="DUF3769"/>
</dbReference>
<protein>
    <recommendedName>
        <fullName evidence="3">Protein TRIGALACTOSYLDIACYLGLYCEROL 4, chloroplastic</fullName>
    </recommendedName>
</protein>